<sequence>MINHISALLVLLMVCNGTFAQEHRDTVYSTTRLVPRLALNAQKGYGIEAGLFLNRFYTRYPRKPVMTALPYASSGFYLSTEMSFQDLNNLVIGPKVGWELSVIGETHGSYFGLEFINYTDFEQYSPALC</sequence>
<feature type="chain" id="PRO_5045640278" description="Type IX secretion system membrane protein PorP/SprF" evidence="1">
    <location>
        <begin position="21"/>
        <end position="129"/>
    </location>
</feature>
<feature type="signal peptide" evidence="1">
    <location>
        <begin position="1"/>
        <end position="20"/>
    </location>
</feature>
<protein>
    <recommendedName>
        <fullName evidence="4">Type IX secretion system membrane protein PorP/SprF</fullName>
    </recommendedName>
</protein>
<reference evidence="2 3" key="1">
    <citation type="journal article" date="2014" name="Int. J. Syst. Evol. Microbiol.">
        <title>Carboxylicivirga gen. nov. in the family Marinilabiliaceae with two novel species, Carboxylicivirga mesophila sp. nov. and Carboxylicivirga taeanensis sp. nov., and reclassification of Cytophaga fermentans as Saccharicrinis fermentans gen. nov., comb. nov.</title>
        <authorList>
            <person name="Yang S.H."/>
            <person name="Seo H.S."/>
            <person name="Woo J.H."/>
            <person name="Oh H.M."/>
            <person name="Jang H."/>
            <person name="Lee J.H."/>
            <person name="Kim S.J."/>
            <person name="Kwon K.K."/>
        </authorList>
    </citation>
    <scope>NUCLEOTIDE SEQUENCE [LARGE SCALE GENOMIC DNA]</scope>
    <source>
        <strain evidence="2 3">JCM 18290</strain>
    </source>
</reference>
<accession>A0ABS5KAI1</accession>
<keyword evidence="3" id="KW-1185">Reference proteome</keyword>
<evidence type="ECO:0008006" key="4">
    <source>
        <dbReference type="Google" id="ProtNLM"/>
    </source>
</evidence>
<dbReference type="RefSeq" id="WP_212228387.1">
    <property type="nucleotide sequence ID" value="NZ_JAGUCN010000012.1"/>
</dbReference>
<evidence type="ECO:0000256" key="1">
    <source>
        <dbReference type="SAM" id="SignalP"/>
    </source>
</evidence>
<dbReference type="Proteomes" id="UP000721861">
    <property type="component" value="Unassembled WGS sequence"/>
</dbReference>
<evidence type="ECO:0000313" key="3">
    <source>
        <dbReference type="Proteomes" id="UP000721861"/>
    </source>
</evidence>
<evidence type="ECO:0000313" key="2">
    <source>
        <dbReference type="EMBL" id="MBS2211990.1"/>
    </source>
</evidence>
<comment type="caution">
    <text evidence="2">The sequence shown here is derived from an EMBL/GenBank/DDBJ whole genome shotgun (WGS) entry which is preliminary data.</text>
</comment>
<keyword evidence="1" id="KW-0732">Signal</keyword>
<dbReference type="EMBL" id="JAGUCN010000012">
    <property type="protein sequence ID" value="MBS2211990.1"/>
    <property type="molecule type" value="Genomic_DNA"/>
</dbReference>
<gene>
    <name evidence="2" type="ORF">KEM09_11275</name>
</gene>
<name>A0ABS5KAI1_9BACT</name>
<organism evidence="2 3">
    <name type="scientific">Carboxylicivirga mesophila</name>
    <dbReference type="NCBI Taxonomy" id="1166478"/>
    <lineage>
        <taxon>Bacteria</taxon>
        <taxon>Pseudomonadati</taxon>
        <taxon>Bacteroidota</taxon>
        <taxon>Bacteroidia</taxon>
        <taxon>Marinilabiliales</taxon>
        <taxon>Marinilabiliaceae</taxon>
        <taxon>Carboxylicivirga</taxon>
    </lineage>
</organism>
<proteinExistence type="predicted"/>